<reference evidence="2" key="1">
    <citation type="submission" date="2017-09" db="EMBL/GenBank/DDBJ databases">
        <title>Polyketide synthases of a Diaporthe helianthi virulent isolate.</title>
        <authorList>
            <person name="Baroncelli R."/>
        </authorList>
    </citation>
    <scope>NUCLEOTIDE SEQUENCE [LARGE SCALE GENOMIC DNA]</scope>
    <source>
        <strain evidence="2">7/96</strain>
    </source>
</reference>
<organism evidence="2 3">
    <name type="scientific">Diaporthe helianthi</name>
    <dbReference type="NCBI Taxonomy" id="158607"/>
    <lineage>
        <taxon>Eukaryota</taxon>
        <taxon>Fungi</taxon>
        <taxon>Dikarya</taxon>
        <taxon>Ascomycota</taxon>
        <taxon>Pezizomycotina</taxon>
        <taxon>Sordariomycetes</taxon>
        <taxon>Sordariomycetidae</taxon>
        <taxon>Diaporthales</taxon>
        <taxon>Diaporthaceae</taxon>
        <taxon>Diaporthe</taxon>
    </lineage>
</organism>
<dbReference type="EMBL" id="MAVT02000468">
    <property type="protein sequence ID" value="POS75591.1"/>
    <property type="molecule type" value="Genomic_DNA"/>
</dbReference>
<evidence type="ECO:0000313" key="3">
    <source>
        <dbReference type="Proteomes" id="UP000094444"/>
    </source>
</evidence>
<gene>
    <name evidence="2" type="ORF">DHEL01_v206014</name>
</gene>
<dbReference type="InParanoid" id="A0A2P5HZB8"/>
<evidence type="ECO:0000313" key="2">
    <source>
        <dbReference type="EMBL" id="POS75591.1"/>
    </source>
</evidence>
<sequence>MASMDVDGQGPMSLAVGPGAGATASVEGEGGEAEGKGTAAVRATAAAPYGHLGKFQLFELLELNAAYLVPLTARMIERLHSSIERGLVSRAAIDFREEQRIHTHLYACIALARRQSTTLPGKGAIITAPRLSGHLRVQTLNNVLGEISSASATKDLKHRQVNAQLGLAPVAQQHGDEQVDTQLNQGHRMVNTIGREAGRIPAPSSNGVEALLTRDNPRPGNYNPITTTTAAALPLILLNFFRPTPTPAQQHRLGKGIVEVRLAHNTQPRPAQQTISLLAIEQVTKQRLAGNVANAHNAGEVDGGQRTKVANVGDSRQKHDEPVQRVRSTTYFVGRGEDGVEVKGPLDLRPKLLVQVSVQHIGHRLVP</sequence>
<dbReference type="Proteomes" id="UP000094444">
    <property type="component" value="Unassembled WGS sequence"/>
</dbReference>
<feature type="region of interest" description="Disordered" evidence="1">
    <location>
        <begin position="17"/>
        <end position="37"/>
    </location>
</feature>
<protein>
    <submittedName>
        <fullName evidence="2">Uncharacterized protein</fullName>
    </submittedName>
</protein>
<proteinExistence type="predicted"/>
<name>A0A2P5HZB8_DIAHE</name>
<dbReference type="AlphaFoldDB" id="A0A2P5HZB8"/>
<evidence type="ECO:0000256" key="1">
    <source>
        <dbReference type="SAM" id="MobiDB-lite"/>
    </source>
</evidence>
<accession>A0A2P5HZB8</accession>
<keyword evidence="3" id="KW-1185">Reference proteome</keyword>
<comment type="caution">
    <text evidence="2">The sequence shown here is derived from an EMBL/GenBank/DDBJ whole genome shotgun (WGS) entry which is preliminary data.</text>
</comment>